<name>M2UJT9_COCH5</name>
<dbReference type="EMBL" id="KB445581">
    <property type="protein sequence ID" value="EMD88258.1"/>
    <property type="molecule type" value="Genomic_DNA"/>
</dbReference>
<keyword evidence="2" id="KW-1185">Reference proteome</keyword>
<reference evidence="2" key="2">
    <citation type="journal article" date="2013" name="PLoS Genet.">
        <title>Comparative genome structure, secondary metabolite, and effector coding capacity across Cochliobolus pathogens.</title>
        <authorList>
            <person name="Condon B.J."/>
            <person name="Leng Y."/>
            <person name="Wu D."/>
            <person name="Bushley K.E."/>
            <person name="Ohm R.A."/>
            <person name="Otillar R."/>
            <person name="Martin J."/>
            <person name="Schackwitz W."/>
            <person name="Grimwood J."/>
            <person name="MohdZainudin N."/>
            <person name="Xue C."/>
            <person name="Wang R."/>
            <person name="Manning V.A."/>
            <person name="Dhillon B."/>
            <person name="Tu Z.J."/>
            <person name="Steffenson B.J."/>
            <person name="Salamov A."/>
            <person name="Sun H."/>
            <person name="Lowry S."/>
            <person name="LaButti K."/>
            <person name="Han J."/>
            <person name="Copeland A."/>
            <person name="Lindquist E."/>
            <person name="Barry K."/>
            <person name="Schmutz J."/>
            <person name="Baker S.E."/>
            <person name="Ciuffetti L.M."/>
            <person name="Grigoriev I.V."/>
            <person name="Zhong S."/>
            <person name="Turgeon B.G."/>
        </authorList>
    </citation>
    <scope>NUCLEOTIDE SEQUENCE [LARGE SCALE GENOMIC DNA]</scope>
    <source>
        <strain evidence="2">C5 / ATCC 48332 / race O</strain>
    </source>
</reference>
<gene>
    <name evidence="1" type="ORF">COCHEDRAFT_1197307</name>
</gene>
<dbReference type="AlphaFoldDB" id="M2UJT9"/>
<organism evidence="1 2">
    <name type="scientific">Cochliobolus heterostrophus (strain C5 / ATCC 48332 / race O)</name>
    <name type="common">Southern corn leaf blight fungus</name>
    <name type="synonym">Bipolaris maydis</name>
    <dbReference type="NCBI Taxonomy" id="701091"/>
    <lineage>
        <taxon>Eukaryota</taxon>
        <taxon>Fungi</taxon>
        <taxon>Dikarya</taxon>
        <taxon>Ascomycota</taxon>
        <taxon>Pezizomycotina</taxon>
        <taxon>Dothideomycetes</taxon>
        <taxon>Pleosporomycetidae</taxon>
        <taxon>Pleosporales</taxon>
        <taxon>Pleosporineae</taxon>
        <taxon>Pleosporaceae</taxon>
        <taxon>Bipolaris</taxon>
    </lineage>
</organism>
<dbReference type="Proteomes" id="UP000016936">
    <property type="component" value="Unassembled WGS sequence"/>
</dbReference>
<proteinExistence type="predicted"/>
<reference evidence="1 2" key="1">
    <citation type="journal article" date="2012" name="PLoS Pathog.">
        <title>Diverse lifestyles and strategies of plant pathogenesis encoded in the genomes of eighteen Dothideomycetes fungi.</title>
        <authorList>
            <person name="Ohm R.A."/>
            <person name="Feau N."/>
            <person name="Henrissat B."/>
            <person name="Schoch C.L."/>
            <person name="Horwitz B.A."/>
            <person name="Barry K.W."/>
            <person name="Condon B.J."/>
            <person name="Copeland A.C."/>
            <person name="Dhillon B."/>
            <person name="Glaser F."/>
            <person name="Hesse C.N."/>
            <person name="Kosti I."/>
            <person name="LaButti K."/>
            <person name="Lindquist E.A."/>
            <person name="Lucas S."/>
            <person name="Salamov A.A."/>
            <person name="Bradshaw R.E."/>
            <person name="Ciuffetti L."/>
            <person name="Hamelin R.C."/>
            <person name="Kema G.H.J."/>
            <person name="Lawrence C."/>
            <person name="Scott J.A."/>
            <person name="Spatafora J.W."/>
            <person name="Turgeon B.G."/>
            <person name="de Wit P.J.G.M."/>
            <person name="Zhong S."/>
            <person name="Goodwin S.B."/>
            <person name="Grigoriev I.V."/>
        </authorList>
    </citation>
    <scope>NUCLEOTIDE SEQUENCE [LARGE SCALE GENOMIC DNA]</scope>
    <source>
        <strain evidence="2">C5 / ATCC 48332 / race O</strain>
    </source>
</reference>
<sequence>MGYWREFTFQKRPVRWLTPSPGIKANRARSSVEQQQRVVAIDFAVLTPTGRVLHGQVVFSCRRRPDMSSAQTQAQTLTTKPMYVTDSRTHCLLCLRSTNRLGRVETEARQALVKFRIPCLLFPAARHGLPHEQNLGRHR</sequence>
<protein>
    <submittedName>
        <fullName evidence="1">Uncharacterized protein</fullName>
    </submittedName>
</protein>
<dbReference type="OrthoDB" id="10322093at2759"/>
<evidence type="ECO:0000313" key="1">
    <source>
        <dbReference type="EMBL" id="EMD88258.1"/>
    </source>
</evidence>
<accession>M2UJT9</accession>
<dbReference type="HOGENOM" id="CLU_1844886_0_0_1"/>
<dbReference type="OMA" id="YWREFTF"/>
<evidence type="ECO:0000313" key="2">
    <source>
        <dbReference type="Proteomes" id="UP000016936"/>
    </source>
</evidence>